<evidence type="ECO:0000313" key="8">
    <source>
        <dbReference type="EMBL" id="CUM70982.1"/>
    </source>
</evidence>
<evidence type="ECO:0000313" key="6">
    <source>
        <dbReference type="EMBL" id="AQP39657.1"/>
    </source>
</evidence>
<dbReference type="Gene3D" id="3.40.50.720">
    <property type="entry name" value="NAD(P)-binding Rossmann-like Domain"/>
    <property type="match status" value="1"/>
</dbReference>
<dbReference type="EMBL" id="FP929061">
    <property type="protein sequence ID" value="CBL37608.1"/>
    <property type="molecule type" value="Genomic_DNA"/>
</dbReference>
<dbReference type="PATRIC" id="fig|245018.3.peg.724"/>
<dbReference type="EMBL" id="CP132968">
    <property type="protein sequence ID" value="WMD16320.1"/>
    <property type="molecule type" value="Genomic_DNA"/>
</dbReference>
<dbReference type="InterPro" id="IPR013154">
    <property type="entry name" value="ADH-like_N"/>
</dbReference>
<sequence>MSERKTTRFAVLEAERVVKVHEREIPALKADEVLIKNGACNICTTDYGQYTGARKNLMFPMAWGHEFAGTIVDMGSDVKEFEVGEMVGIGYDNCGECEFCKKGLTSECVTLGAGRNKLSPDGYHGGFGCSEYVIKPYRSLFKLNQNMDPSEAAFVEPVGTVCQGIRKLRVQQGEKIVVIGAGTMGVLNALVAKAEGCEVMITEMMDKKIEVAKELGLNVVDVKEKDPVEAVKEWTDGRGVDAVILAVGVTAANDQALEMIKRLHGRILMFAAGYPAPELHVDSNLIHYRKMELIGTFSADKCDFERAAELMREKKIDLSKLVEAKYKLDDVEQAFEAAIVPGAYRVSVVFD</sequence>
<name>D4MYB3_ANAHA</name>
<evidence type="ECO:0000313" key="16">
    <source>
        <dbReference type="Proteomes" id="UP001644750"/>
    </source>
</evidence>
<organism evidence="7 12">
    <name type="scientific">Anaerostipes hadrus</name>
    <dbReference type="NCBI Taxonomy" id="649756"/>
    <lineage>
        <taxon>Bacteria</taxon>
        <taxon>Bacillati</taxon>
        <taxon>Bacillota</taxon>
        <taxon>Clostridia</taxon>
        <taxon>Lachnospirales</taxon>
        <taxon>Lachnospiraceae</taxon>
        <taxon>Anaerostipes</taxon>
    </lineage>
</organism>
<dbReference type="OrthoDB" id="9769198at2"/>
<dbReference type="Pfam" id="PF08240">
    <property type="entry name" value="ADH_N"/>
    <property type="match status" value="1"/>
</dbReference>
<dbReference type="SUPFAM" id="SSF50129">
    <property type="entry name" value="GroES-like"/>
    <property type="match status" value="1"/>
</dbReference>
<dbReference type="EMBL" id="CP012098">
    <property type="protein sequence ID" value="AQP39657.1"/>
    <property type="molecule type" value="Genomic_DNA"/>
</dbReference>
<dbReference type="SMART" id="SM00829">
    <property type="entry name" value="PKS_ER"/>
    <property type="match status" value="1"/>
</dbReference>
<dbReference type="SUPFAM" id="SSF51735">
    <property type="entry name" value="NAD(P)-binding Rossmann-fold domains"/>
    <property type="match status" value="1"/>
</dbReference>
<dbReference type="Proteomes" id="UP000008960">
    <property type="component" value="Chromosome"/>
</dbReference>
<dbReference type="PANTHER" id="PTHR43401">
    <property type="entry name" value="L-THREONINE 3-DEHYDROGENASE"/>
    <property type="match status" value="1"/>
</dbReference>
<reference evidence="6 15" key="4">
    <citation type="journal article" date="2016" name="Sci. Rep.">
        <title>Accelerated dysbiosis of gut microbiota during aggravation of DSS-induced colitis by a butyrate-producing bacterium.</title>
        <authorList>
            <person name="Zhang Q."/>
            <person name="Wu Y."/>
            <person name="Wang J."/>
            <person name="Wu G."/>
            <person name="Long W."/>
            <person name="Xue Z."/>
            <person name="Wang L."/>
            <person name="Zhang X."/>
            <person name="Pang X."/>
            <person name="Zhao Y."/>
            <person name="Zhao L."/>
            <person name="Zhang C."/>
        </authorList>
    </citation>
    <scope>NUCLEOTIDE SEQUENCE [LARGE SCALE GENOMIC DNA]</scope>
    <source>
        <strain evidence="6 15">BPB5</strain>
    </source>
</reference>
<reference evidence="13 14" key="3">
    <citation type="submission" date="2015-09" db="EMBL/GenBank/DDBJ databases">
        <authorList>
            <consortium name="Pathogen Informatics"/>
        </authorList>
    </citation>
    <scope>NUCLEOTIDE SEQUENCE [LARGE SCALE GENOMIC DNA]</scope>
    <source>
        <strain evidence="9 14">2789STDY5834908</strain>
        <strain evidence="8 13">2789STDY5834959</strain>
    </source>
</reference>
<dbReference type="InterPro" id="IPR050129">
    <property type="entry name" value="Zn_alcohol_dh"/>
</dbReference>
<evidence type="ECO:0000313" key="9">
    <source>
        <dbReference type="EMBL" id="CUQ08936.1"/>
    </source>
</evidence>
<dbReference type="InterPro" id="IPR020843">
    <property type="entry name" value="ER"/>
</dbReference>
<proteinExistence type="inferred from homology"/>
<evidence type="ECO:0000256" key="4">
    <source>
        <dbReference type="RuleBase" id="RU361277"/>
    </source>
</evidence>
<reference evidence="10" key="6">
    <citation type="submission" date="2020-02" db="EMBL/GenBank/DDBJ databases">
        <authorList>
            <person name="Littmann E."/>
            <person name="Sorbara M."/>
        </authorList>
    </citation>
    <scope>NUCLEOTIDE SEQUENCE</scope>
    <source>
        <strain evidence="10">MSK.14.57</strain>
    </source>
</reference>
<keyword evidence="3 8" id="KW-0560">Oxidoreductase</keyword>
<reference evidence="7 12" key="1">
    <citation type="submission" date="2010-03" db="EMBL/GenBank/DDBJ databases">
        <title>The genome sequence of Clostridiales sp. SSC/2.</title>
        <authorList>
            <consortium name="metaHIT consortium -- http://www.metahit.eu/"/>
            <person name="Pajon A."/>
            <person name="Turner K."/>
            <person name="Parkhill J."/>
            <person name="Duncan S."/>
            <person name="Flint H."/>
        </authorList>
    </citation>
    <scope>NUCLEOTIDE SEQUENCE [LARGE SCALE GENOMIC DNA]</scope>
    <source>
        <strain evidence="7 12">SSC/2</strain>
    </source>
</reference>
<evidence type="ECO:0000313" key="7">
    <source>
        <dbReference type="EMBL" id="CBL37608.1"/>
    </source>
</evidence>
<keyword evidence="1 4" id="KW-0479">Metal-binding</keyword>
<comment type="cofactor">
    <cofactor evidence="4">
        <name>Zn(2+)</name>
        <dbReference type="ChEBI" id="CHEBI:29105"/>
    </cofactor>
</comment>
<dbReference type="EMBL" id="JAAITB010000005">
    <property type="protein sequence ID" value="NSJ78713.1"/>
    <property type="molecule type" value="Genomic_DNA"/>
</dbReference>
<dbReference type="InterPro" id="IPR036291">
    <property type="entry name" value="NAD(P)-bd_dom_sf"/>
</dbReference>
<dbReference type="Proteomes" id="UP000188159">
    <property type="component" value="Chromosome"/>
</dbReference>
<dbReference type="EMBL" id="CZAU01000040">
    <property type="protein sequence ID" value="CUQ08936.1"/>
    <property type="molecule type" value="Genomic_DNA"/>
</dbReference>
<dbReference type="Proteomes" id="UP001243496">
    <property type="component" value="Chromosome"/>
</dbReference>
<evidence type="ECO:0000313" key="10">
    <source>
        <dbReference type="EMBL" id="NSJ78713.1"/>
    </source>
</evidence>
<evidence type="ECO:0000313" key="14">
    <source>
        <dbReference type="Proteomes" id="UP000095564"/>
    </source>
</evidence>
<evidence type="ECO:0000313" key="12">
    <source>
        <dbReference type="Proteomes" id="UP000008960"/>
    </source>
</evidence>
<dbReference type="GeneID" id="92742385"/>
<evidence type="ECO:0000259" key="5">
    <source>
        <dbReference type="SMART" id="SM00829"/>
    </source>
</evidence>
<evidence type="ECO:0000256" key="1">
    <source>
        <dbReference type="ARBA" id="ARBA00022723"/>
    </source>
</evidence>
<dbReference type="PROSITE" id="PS00059">
    <property type="entry name" value="ADH_ZINC"/>
    <property type="match status" value="1"/>
</dbReference>
<evidence type="ECO:0000313" key="13">
    <source>
        <dbReference type="Proteomes" id="UP000095553"/>
    </source>
</evidence>
<evidence type="ECO:0000313" key="11">
    <source>
        <dbReference type="EMBL" id="WMD16320.1"/>
    </source>
</evidence>
<evidence type="ECO:0000256" key="3">
    <source>
        <dbReference type="ARBA" id="ARBA00023002"/>
    </source>
</evidence>
<dbReference type="EC" id="1.1.1.103" evidence="8"/>
<dbReference type="Proteomes" id="UP001644750">
    <property type="component" value="Unassembled WGS sequence"/>
</dbReference>
<feature type="domain" description="Enoyl reductase (ER)" evidence="5">
    <location>
        <begin position="10"/>
        <end position="340"/>
    </location>
</feature>
<protein>
    <submittedName>
        <fullName evidence="6 10">Alcohol dehydrogenase</fullName>
    </submittedName>
    <submittedName>
        <fullName evidence="8">L-threonine 3-dehydrogenase</fullName>
        <ecNumber evidence="8">1.1.1.103</ecNumber>
    </submittedName>
    <submittedName>
        <fullName evidence="7">Threonine dehydrogenase and related Zn-dependent dehydrogenases</fullName>
    </submittedName>
</protein>
<reference evidence="11" key="7">
    <citation type="submission" date="2023-08" db="EMBL/GenBank/DDBJ databases">
        <title>Complete Genome Sequences of butyrate producing Anaerostipes hadrus strains BA1 and GIF7 isolated from the terminal ileum of a healthy lean male.</title>
        <authorList>
            <person name="Low A."/>
            <person name="Sheludchenko M."/>
            <person name="Cheng H.E."/>
            <person name="Koh X.Q."/>
            <person name="Lee J."/>
        </authorList>
    </citation>
    <scope>NUCLEOTIDE SEQUENCE</scope>
    <source>
        <strain evidence="11">BA1</strain>
    </source>
</reference>
<evidence type="ECO:0000313" key="15">
    <source>
        <dbReference type="Proteomes" id="UP000188159"/>
    </source>
</evidence>
<dbReference type="Proteomes" id="UP000095564">
    <property type="component" value="Unassembled WGS sequence"/>
</dbReference>
<dbReference type="InterPro" id="IPR011032">
    <property type="entry name" value="GroES-like_sf"/>
</dbReference>
<reference evidence="7 12" key="2">
    <citation type="submission" date="2010-03" db="EMBL/GenBank/DDBJ databases">
        <authorList>
            <person name="Pajon A."/>
        </authorList>
    </citation>
    <scope>NUCLEOTIDE SEQUENCE [LARGE SCALE GENOMIC DNA]</scope>
    <source>
        <strain evidence="7 12">SSC/2</strain>
    </source>
</reference>
<dbReference type="Proteomes" id="UP000095553">
    <property type="component" value="Unassembled WGS sequence"/>
</dbReference>
<dbReference type="GO" id="GO:0008270">
    <property type="term" value="F:zinc ion binding"/>
    <property type="evidence" value="ECO:0007669"/>
    <property type="project" value="InterPro"/>
</dbReference>
<gene>
    <name evidence="9" type="primary">tdh_2</name>
    <name evidence="8" type="synonym">tdh_1</name>
    <name evidence="7" type="ORF">CL2_05430</name>
    <name evidence="6" type="ORF">DO83_08705</name>
    <name evidence="9" type="ORF">ERS852520_03022</name>
    <name evidence="8" type="ORF">ERS852571_00106</name>
    <name evidence="10" type="ORF">G5A72_03720</name>
    <name evidence="11" type="ORF">RBI15_13320</name>
</gene>
<evidence type="ECO:0000256" key="2">
    <source>
        <dbReference type="ARBA" id="ARBA00022833"/>
    </source>
</evidence>
<accession>D4MYB3</accession>
<comment type="similarity">
    <text evidence="4">Belongs to the zinc-containing alcohol dehydrogenase family.</text>
</comment>
<keyword evidence="2 4" id="KW-0862">Zinc</keyword>
<dbReference type="EMBL" id="CYXY01000001">
    <property type="protein sequence ID" value="CUM70982.1"/>
    <property type="molecule type" value="Genomic_DNA"/>
</dbReference>
<keyword evidence="16" id="KW-1185">Reference proteome</keyword>
<dbReference type="Pfam" id="PF00107">
    <property type="entry name" value="ADH_zinc_N"/>
    <property type="match status" value="1"/>
</dbReference>
<reference evidence="10 16" key="5">
    <citation type="journal article" date="2020" name="Cell Host Microbe">
        <title>Functional and Genomic Variation between Human-Derived Isolates of Lachnospiraceae Reveals Inter- and Intra-Species Diversity.</title>
        <authorList>
            <person name="Sorbara M.T."/>
            <person name="Littmann E.R."/>
            <person name="Fontana E."/>
            <person name="Moody T.U."/>
            <person name="Kohout C.E."/>
            <person name="Gjonbalaj M."/>
            <person name="Eaton V."/>
            <person name="Seok R."/>
            <person name="Leiner I.M."/>
            <person name="Pamer E.G."/>
        </authorList>
    </citation>
    <scope>NUCLEOTIDE SEQUENCE [LARGE SCALE GENOMIC DNA]</scope>
    <source>
        <strain evidence="10 16">MSK.14.57</strain>
    </source>
</reference>
<dbReference type="AlphaFoldDB" id="D4MYB3"/>
<dbReference type="Gene3D" id="3.90.180.10">
    <property type="entry name" value="Medium-chain alcohol dehydrogenases, catalytic domain"/>
    <property type="match status" value="1"/>
</dbReference>
<dbReference type="InterPro" id="IPR013149">
    <property type="entry name" value="ADH-like_C"/>
</dbReference>
<dbReference type="GO" id="GO:0008743">
    <property type="term" value="F:L-threonine 3-dehydrogenase activity"/>
    <property type="evidence" value="ECO:0007669"/>
    <property type="project" value="UniProtKB-EC"/>
</dbReference>
<dbReference type="RefSeq" id="WP_008393472.1">
    <property type="nucleotide sequence ID" value="NC_021016.1"/>
</dbReference>
<dbReference type="InterPro" id="IPR002328">
    <property type="entry name" value="ADH_Zn_CS"/>
</dbReference>
<dbReference type="KEGG" id="bprl:CL2_05430"/>
<dbReference type="PANTHER" id="PTHR43401:SF2">
    <property type="entry name" value="L-THREONINE 3-DEHYDROGENASE"/>
    <property type="match status" value="1"/>
</dbReference>